<dbReference type="EMBL" id="JAABLP010000001">
    <property type="protein sequence ID" value="NBN62752.1"/>
    <property type="molecule type" value="Genomic_DNA"/>
</dbReference>
<proteinExistence type="predicted"/>
<sequence length="81" mass="8816">MPHPALDEHLPITVEARDDTGRIVEVIARCANVTVARGAFDAAKTCRQGVEIMIRDRARVIAAERLPLANLREATPSKGLT</sequence>
<accession>A0ABW9ZFH9</accession>
<gene>
    <name evidence="1" type="ORF">GWI71_03575</name>
</gene>
<dbReference type="RefSeq" id="WP_161673967.1">
    <property type="nucleotide sequence ID" value="NZ_JAABLP010000001.1"/>
</dbReference>
<name>A0ABW9ZFH9_9HYPH</name>
<comment type="caution">
    <text evidence="1">The sequence shown here is derived from an EMBL/GenBank/DDBJ whole genome shotgun (WGS) entry which is preliminary data.</text>
</comment>
<reference evidence="1 2" key="1">
    <citation type="submission" date="2020-01" db="EMBL/GenBank/DDBJ databases">
        <authorList>
            <person name="Peng S.Y."/>
            <person name="Li J."/>
            <person name="Wang M."/>
            <person name="Wang L."/>
            <person name="Wang C.Q."/>
            <person name="Wang J.R."/>
        </authorList>
    </citation>
    <scope>NUCLEOTIDE SEQUENCE [LARGE SCALE GENOMIC DNA]</scope>
    <source>
        <strain evidence="1 2">XCT-34</strain>
    </source>
</reference>
<evidence type="ECO:0000313" key="1">
    <source>
        <dbReference type="EMBL" id="NBN62752.1"/>
    </source>
</evidence>
<evidence type="ECO:0000313" key="2">
    <source>
        <dbReference type="Proteomes" id="UP000541347"/>
    </source>
</evidence>
<organism evidence="1 2">
    <name type="scientific">Pannonibacter tanglangensis</name>
    <dbReference type="NCBI Taxonomy" id="2750084"/>
    <lineage>
        <taxon>Bacteria</taxon>
        <taxon>Pseudomonadati</taxon>
        <taxon>Pseudomonadota</taxon>
        <taxon>Alphaproteobacteria</taxon>
        <taxon>Hyphomicrobiales</taxon>
        <taxon>Stappiaceae</taxon>
        <taxon>Pannonibacter</taxon>
    </lineage>
</organism>
<keyword evidence="2" id="KW-1185">Reference proteome</keyword>
<dbReference type="Proteomes" id="UP000541347">
    <property type="component" value="Unassembled WGS sequence"/>
</dbReference>
<protein>
    <submittedName>
        <fullName evidence="1">Uncharacterized protein</fullName>
    </submittedName>
</protein>